<reference evidence="3" key="4">
    <citation type="journal article" date="2008" name="Nucleic Acids Res.">
        <title>The rice annotation project database (RAP-DB): 2008 update.</title>
        <authorList>
            <consortium name="The rice annotation project (RAP)"/>
        </authorList>
    </citation>
    <scope>GENOME REANNOTATION</scope>
    <source>
        <strain evidence="3">cv. Nipponbare</strain>
    </source>
</reference>
<organism evidence="2 3">
    <name type="scientific">Oryza sativa subsp. japonica</name>
    <name type="common">Rice</name>
    <dbReference type="NCBI Taxonomy" id="39947"/>
    <lineage>
        <taxon>Eukaryota</taxon>
        <taxon>Viridiplantae</taxon>
        <taxon>Streptophyta</taxon>
        <taxon>Embryophyta</taxon>
        <taxon>Tracheophyta</taxon>
        <taxon>Spermatophyta</taxon>
        <taxon>Magnoliopsida</taxon>
        <taxon>Liliopsida</taxon>
        <taxon>Poales</taxon>
        <taxon>Poaceae</taxon>
        <taxon>BOP clade</taxon>
        <taxon>Oryzoideae</taxon>
        <taxon>Oryzeae</taxon>
        <taxon>Oryzinae</taxon>
        <taxon>Oryza</taxon>
        <taxon>Oryza sativa</taxon>
    </lineage>
</organism>
<dbReference type="EMBL" id="AC146948">
    <property type="protein sequence ID" value="AAX95157.1"/>
    <property type="molecule type" value="Genomic_DNA"/>
</dbReference>
<name>Q2R805_ORYSJ</name>
<reference evidence="3" key="1">
    <citation type="journal article" date="2005" name="Nature">
        <title>The map-based sequence of the rice genome.</title>
        <authorList>
            <consortium name="International rice genome sequencing project (IRGSP)"/>
            <person name="Matsumoto T."/>
            <person name="Wu J."/>
            <person name="Kanamori H."/>
            <person name="Katayose Y."/>
            <person name="Fujisawa M."/>
            <person name="Namiki N."/>
            <person name="Mizuno H."/>
            <person name="Yamamoto K."/>
            <person name="Antonio B.A."/>
            <person name="Baba T."/>
            <person name="Sakata K."/>
            <person name="Nagamura Y."/>
            <person name="Aoki H."/>
            <person name="Arikawa K."/>
            <person name="Arita K."/>
            <person name="Bito T."/>
            <person name="Chiden Y."/>
            <person name="Fujitsuka N."/>
            <person name="Fukunaka R."/>
            <person name="Hamada M."/>
            <person name="Harada C."/>
            <person name="Hayashi A."/>
            <person name="Hijishita S."/>
            <person name="Honda M."/>
            <person name="Hosokawa S."/>
            <person name="Ichikawa Y."/>
            <person name="Idonuma A."/>
            <person name="Iijima M."/>
            <person name="Ikeda M."/>
            <person name="Ikeno M."/>
            <person name="Ito K."/>
            <person name="Ito S."/>
            <person name="Ito T."/>
            <person name="Ito Y."/>
            <person name="Ito Y."/>
            <person name="Iwabuchi A."/>
            <person name="Kamiya K."/>
            <person name="Karasawa W."/>
            <person name="Kurita K."/>
            <person name="Katagiri S."/>
            <person name="Kikuta A."/>
            <person name="Kobayashi H."/>
            <person name="Kobayashi N."/>
            <person name="Machita K."/>
            <person name="Maehara T."/>
            <person name="Masukawa M."/>
            <person name="Mizubayashi T."/>
            <person name="Mukai Y."/>
            <person name="Nagasaki H."/>
            <person name="Nagata Y."/>
            <person name="Naito S."/>
            <person name="Nakashima M."/>
            <person name="Nakama Y."/>
            <person name="Nakamichi Y."/>
            <person name="Nakamura M."/>
            <person name="Meguro A."/>
            <person name="Negishi M."/>
            <person name="Ohta I."/>
            <person name="Ohta T."/>
            <person name="Okamoto M."/>
            <person name="Ono N."/>
            <person name="Saji S."/>
            <person name="Sakaguchi M."/>
            <person name="Sakai K."/>
            <person name="Shibata M."/>
            <person name="Shimokawa T."/>
            <person name="Song J."/>
            <person name="Takazaki Y."/>
            <person name="Terasawa K."/>
            <person name="Tsugane M."/>
            <person name="Tsuji K."/>
            <person name="Ueda S."/>
            <person name="Waki K."/>
            <person name="Yamagata H."/>
            <person name="Yamamoto M."/>
            <person name="Yamamoto S."/>
            <person name="Yamane H."/>
            <person name="Yoshiki S."/>
            <person name="Yoshihara R."/>
            <person name="Yukawa K."/>
            <person name="Zhong H."/>
            <person name="Yano M."/>
            <person name="Yuan Q."/>
            <person name="Ouyang S."/>
            <person name="Liu J."/>
            <person name="Jones K.M."/>
            <person name="Gansberger K."/>
            <person name="Moffat K."/>
            <person name="Hill J."/>
            <person name="Bera J."/>
            <person name="Fadrosh D."/>
            <person name="Jin S."/>
            <person name="Johri S."/>
            <person name="Kim M."/>
            <person name="Overton L."/>
            <person name="Reardon M."/>
            <person name="Tsitrin T."/>
            <person name="Vuong H."/>
            <person name="Weaver B."/>
            <person name="Ciecko A."/>
            <person name="Tallon L."/>
            <person name="Jackson J."/>
            <person name="Pai G."/>
            <person name="Aken S.V."/>
            <person name="Utterback T."/>
            <person name="Reidmuller S."/>
            <person name="Feldblyum T."/>
            <person name="Hsiao J."/>
            <person name="Zismann V."/>
            <person name="Iobst S."/>
            <person name="de Vazeille A.R."/>
            <person name="Buell C.R."/>
            <person name="Ying K."/>
            <person name="Li Y."/>
            <person name="Lu T."/>
            <person name="Huang Y."/>
            <person name="Zhao Q."/>
            <person name="Feng Q."/>
            <person name="Zhang L."/>
            <person name="Zhu J."/>
            <person name="Weng Q."/>
            <person name="Mu J."/>
            <person name="Lu Y."/>
            <person name="Fan D."/>
            <person name="Liu Y."/>
            <person name="Guan J."/>
            <person name="Zhang Y."/>
            <person name="Yu S."/>
            <person name="Liu X."/>
            <person name="Zhang Y."/>
            <person name="Hong G."/>
            <person name="Han B."/>
            <person name="Choisne N."/>
            <person name="Demange N."/>
            <person name="Orjeda G."/>
            <person name="Samain S."/>
            <person name="Cattolico L."/>
            <person name="Pelletier E."/>
            <person name="Couloux A."/>
            <person name="Segurens B."/>
            <person name="Wincker P."/>
            <person name="D'Hont A."/>
            <person name="Scarpelli C."/>
            <person name="Weissenbach J."/>
            <person name="Salanoubat M."/>
            <person name="Quetier F."/>
            <person name="Yu Y."/>
            <person name="Kim H.R."/>
            <person name="Rambo T."/>
            <person name="Currie J."/>
            <person name="Collura K."/>
            <person name="Luo M."/>
            <person name="Yang T."/>
            <person name="Ammiraju J.S.S."/>
            <person name="Engler F."/>
            <person name="Soderlund C."/>
            <person name="Wing R.A."/>
            <person name="Palmer L.E."/>
            <person name="de la Bastide M."/>
            <person name="Spiegel L."/>
            <person name="Nascimento L."/>
            <person name="Zutavern T."/>
            <person name="O'Shaughnessy A."/>
            <person name="Dike S."/>
            <person name="Dedhia N."/>
            <person name="Preston R."/>
            <person name="Balija V."/>
            <person name="McCombie W.R."/>
            <person name="Chow T."/>
            <person name="Chen H."/>
            <person name="Chung M."/>
            <person name="Chen C."/>
            <person name="Shaw J."/>
            <person name="Wu H."/>
            <person name="Hsiao K."/>
            <person name="Chao Y."/>
            <person name="Chu M."/>
            <person name="Cheng C."/>
            <person name="Hour A."/>
            <person name="Lee P."/>
            <person name="Lin S."/>
            <person name="Lin Y."/>
            <person name="Liou J."/>
            <person name="Liu S."/>
            <person name="Hsing Y."/>
            <person name="Raghuvanshi S."/>
            <person name="Mohanty A."/>
            <person name="Bharti A.K."/>
            <person name="Gaur A."/>
            <person name="Gupta V."/>
            <person name="Kumar D."/>
            <person name="Ravi V."/>
            <person name="Vij S."/>
            <person name="Kapur A."/>
            <person name="Khurana P."/>
            <person name="Khurana P."/>
            <person name="Khurana J.P."/>
            <person name="Tyagi A.K."/>
            <person name="Gaikwad K."/>
            <person name="Singh A."/>
            <person name="Dalal V."/>
            <person name="Srivastava S."/>
            <person name="Dixit A."/>
            <person name="Pal A.K."/>
            <person name="Ghazi I.A."/>
            <person name="Yadav M."/>
            <person name="Pandit A."/>
            <person name="Bhargava A."/>
            <person name="Sureshbabu K."/>
            <person name="Batra K."/>
            <person name="Sharma T.R."/>
            <person name="Mohapatra T."/>
            <person name="Singh N.K."/>
            <person name="Messing J."/>
            <person name="Nelson A.B."/>
            <person name="Fuks G."/>
            <person name="Kavchok S."/>
            <person name="Keizer G."/>
            <person name="Linton E."/>
            <person name="Llaca V."/>
            <person name="Song R."/>
            <person name="Tanyolac B."/>
            <person name="Young S."/>
            <person name="Ho-Il K."/>
            <person name="Hahn J.H."/>
            <person name="Sangsakoo G."/>
            <person name="Vanavichit A."/>
            <person name="de Mattos Luiz.A.T."/>
            <person name="Zimmer P.D."/>
            <person name="Malone G."/>
            <person name="Dellagostin O."/>
            <person name="de Oliveira A.C."/>
            <person name="Bevan M."/>
            <person name="Bancroft I."/>
            <person name="Minx P."/>
            <person name="Cordum H."/>
            <person name="Wilson R."/>
            <person name="Cheng Z."/>
            <person name="Jin W."/>
            <person name="Jiang J."/>
            <person name="Leong S.A."/>
            <person name="Iwama H."/>
            <person name="Gojobori T."/>
            <person name="Itoh T."/>
            <person name="Niimura Y."/>
            <person name="Fujii Y."/>
            <person name="Habara T."/>
            <person name="Sakai H."/>
            <person name="Sato Y."/>
            <person name="Wilson G."/>
            <person name="Kumar K."/>
            <person name="McCouch S."/>
            <person name="Juretic N."/>
            <person name="Hoen D."/>
            <person name="Wright S."/>
            <person name="Bruskiewich R."/>
            <person name="Bureau T."/>
            <person name="Miyao A."/>
            <person name="Hirochika H."/>
            <person name="Nishikawa T."/>
            <person name="Kadowaki K."/>
            <person name="Sugiura M."/>
            <person name="Burr B."/>
            <person name="Sasaki T."/>
        </authorList>
    </citation>
    <scope>NUCLEOTIDE SEQUENCE [LARGE SCALE GENOMIC DNA]</scope>
    <source>
        <strain evidence="3">cv. Nipponbare</strain>
    </source>
</reference>
<evidence type="ECO:0000313" key="2">
    <source>
        <dbReference type="EMBL" id="AAX95157.1"/>
    </source>
</evidence>
<reference evidence="2" key="2">
    <citation type="submission" date="2005-04" db="EMBL/GenBank/DDBJ databases">
        <authorList>
            <person name="Buell R."/>
        </authorList>
    </citation>
    <scope>NUCLEOTIDE SEQUENCE</scope>
</reference>
<accession>Q2R805</accession>
<reference evidence="2" key="3">
    <citation type="submission" date="2006-11" db="EMBL/GenBank/DDBJ databases">
        <title>.</title>
        <authorList>
            <person name="Buell C."/>
            <person name="Yuan Q."/>
            <person name="Ouyang S."/>
            <person name="Liu J."/>
            <person name="Wang A."/>
            <person name="Maiti R."/>
            <person name="Lin H."/>
            <person name="Zhu W."/>
            <person name="Hamilton J."/>
            <person name="Jones K."/>
            <person name="Tallon L."/>
            <person name="Feldblyum T."/>
            <person name="Tsitrin T."/>
            <person name="Bera J."/>
            <person name="Kim M."/>
            <person name="Jin S."/>
            <person name="Fadrosh D."/>
            <person name="Vuong H."/>
            <person name="Overton II L."/>
            <person name="Reardon M."/>
            <person name="Weaver B."/>
            <person name="Johri S."/>
            <person name="Lewis M."/>
            <person name="Utterback T."/>
            <person name="Van Aken S."/>
            <person name="Wortman J."/>
            <person name="Haas B."/>
            <person name="Koo H."/>
            <person name="Zismann V."/>
            <person name="Hsiao J."/>
            <person name="Iobst S."/>
            <person name="de Vazeilles A."/>
            <person name="White O."/>
            <person name="Salzberg S."/>
            <person name="Fraser C."/>
        </authorList>
    </citation>
    <scope>NUCLEOTIDE SEQUENCE</scope>
</reference>
<sequence>MGGGIQSWAAATVRGDQQQQQQQGTPAQAAAARKTAAATDQGYEQMDSLGGEGCRRLNQRRRRRGSAGGDRNSSSSGRGAGAVAARVCTCIVVWLATERASLRYCYEAGLQVKVVIPQVDLQHVVNGGSNKLTEGLLCHSLKV</sequence>
<dbReference type="AlphaFoldDB" id="Q2R805"/>
<evidence type="ECO:0000256" key="1">
    <source>
        <dbReference type="SAM" id="MobiDB-lite"/>
    </source>
</evidence>
<evidence type="ECO:0000313" key="3">
    <source>
        <dbReference type="Proteomes" id="UP000000763"/>
    </source>
</evidence>
<feature type="region of interest" description="Disordered" evidence="1">
    <location>
        <begin position="1"/>
        <end position="82"/>
    </location>
</feature>
<feature type="compositionally biased region" description="Low complexity" evidence="1">
    <location>
        <begin position="10"/>
        <end position="41"/>
    </location>
</feature>
<protein>
    <submittedName>
        <fullName evidence="2">Uncharacterized protein</fullName>
    </submittedName>
</protein>
<feature type="compositionally biased region" description="Low complexity" evidence="1">
    <location>
        <begin position="69"/>
        <end position="82"/>
    </location>
</feature>
<gene>
    <name evidence="2" type="ordered locus">LOC_Os11g14320</name>
</gene>
<dbReference type="EMBL" id="AC137924">
    <property type="protein sequence ID" value="AAX96753.1"/>
    <property type="molecule type" value="Genomic_DNA"/>
</dbReference>
<dbReference type="Proteomes" id="UP000000763">
    <property type="component" value="Chromosome 11"/>
</dbReference>
<proteinExistence type="predicted"/>